<dbReference type="EMBL" id="DWYC01000053">
    <property type="protein sequence ID" value="HJB57004.1"/>
    <property type="molecule type" value="Genomic_DNA"/>
</dbReference>
<reference evidence="2" key="1">
    <citation type="journal article" date="2021" name="PeerJ">
        <title>Extensive microbial diversity within the chicken gut microbiome revealed by metagenomics and culture.</title>
        <authorList>
            <person name="Gilroy R."/>
            <person name="Ravi A."/>
            <person name="Getino M."/>
            <person name="Pursley I."/>
            <person name="Horton D.L."/>
            <person name="Alikhan N.F."/>
            <person name="Baker D."/>
            <person name="Gharbi K."/>
            <person name="Hall N."/>
            <person name="Watson M."/>
            <person name="Adriaenssens E.M."/>
            <person name="Foster-Nyarko E."/>
            <person name="Jarju S."/>
            <person name="Secka A."/>
            <person name="Antonio M."/>
            <person name="Oren A."/>
            <person name="Chaudhuri R.R."/>
            <person name="La Ragione R."/>
            <person name="Hildebrand F."/>
            <person name="Pallen M.J."/>
        </authorList>
    </citation>
    <scope>NUCLEOTIDE SEQUENCE</scope>
    <source>
        <strain evidence="2">CHK189-11263</strain>
    </source>
</reference>
<feature type="domain" description="Helix-turn-helix" evidence="1">
    <location>
        <begin position="4"/>
        <end position="52"/>
    </location>
</feature>
<sequence length="56" mass="6632">MKELLTVQDVASLLKTSRQQVRKMIRNGLLPAIRIGREWRVDPHYLREFLDHNMTG</sequence>
<protein>
    <submittedName>
        <fullName evidence="2">Helix-turn-helix domain-containing protein</fullName>
    </submittedName>
</protein>
<evidence type="ECO:0000259" key="1">
    <source>
        <dbReference type="Pfam" id="PF12728"/>
    </source>
</evidence>
<dbReference type="InterPro" id="IPR010093">
    <property type="entry name" value="SinI_DNA-bd"/>
</dbReference>
<accession>A0A9D2MB52</accession>
<dbReference type="InterPro" id="IPR041657">
    <property type="entry name" value="HTH_17"/>
</dbReference>
<dbReference type="Pfam" id="PF12728">
    <property type="entry name" value="HTH_17"/>
    <property type="match status" value="1"/>
</dbReference>
<dbReference type="NCBIfam" id="TIGR01764">
    <property type="entry name" value="excise"/>
    <property type="match status" value="1"/>
</dbReference>
<dbReference type="Proteomes" id="UP000824208">
    <property type="component" value="Unassembled WGS sequence"/>
</dbReference>
<dbReference type="SUPFAM" id="SSF46955">
    <property type="entry name" value="Putative DNA-binding domain"/>
    <property type="match status" value="1"/>
</dbReference>
<name>A0A9D2MB52_9FIRM</name>
<evidence type="ECO:0000313" key="3">
    <source>
        <dbReference type="Proteomes" id="UP000824208"/>
    </source>
</evidence>
<reference evidence="2" key="2">
    <citation type="submission" date="2021-04" db="EMBL/GenBank/DDBJ databases">
        <authorList>
            <person name="Gilroy R."/>
        </authorList>
    </citation>
    <scope>NUCLEOTIDE SEQUENCE</scope>
    <source>
        <strain evidence="2">CHK189-11263</strain>
    </source>
</reference>
<gene>
    <name evidence="2" type="ORF">H9714_05590</name>
</gene>
<dbReference type="InterPro" id="IPR009061">
    <property type="entry name" value="DNA-bd_dom_put_sf"/>
</dbReference>
<dbReference type="AlphaFoldDB" id="A0A9D2MB52"/>
<proteinExistence type="predicted"/>
<dbReference type="GO" id="GO:0003677">
    <property type="term" value="F:DNA binding"/>
    <property type="evidence" value="ECO:0007669"/>
    <property type="project" value="InterPro"/>
</dbReference>
<evidence type="ECO:0000313" key="2">
    <source>
        <dbReference type="EMBL" id="HJB57004.1"/>
    </source>
</evidence>
<organism evidence="2 3">
    <name type="scientific">Candidatus Flavonifractor intestinipullorum</name>
    <dbReference type="NCBI Taxonomy" id="2838587"/>
    <lineage>
        <taxon>Bacteria</taxon>
        <taxon>Bacillati</taxon>
        <taxon>Bacillota</taxon>
        <taxon>Clostridia</taxon>
        <taxon>Eubacteriales</taxon>
        <taxon>Oscillospiraceae</taxon>
        <taxon>Flavonifractor</taxon>
    </lineage>
</organism>
<comment type="caution">
    <text evidence="2">The sequence shown here is derived from an EMBL/GenBank/DDBJ whole genome shotgun (WGS) entry which is preliminary data.</text>
</comment>